<dbReference type="EMBL" id="BLXT01007171">
    <property type="protein sequence ID" value="GFO37071.1"/>
    <property type="molecule type" value="Genomic_DNA"/>
</dbReference>
<organism evidence="2 3">
    <name type="scientific">Plakobranchus ocellatus</name>
    <dbReference type="NCBI Taxonomy" id="259542"/>
    <lineage>
        <taxon>Eukaryota</taxon>
        <taxon>Metazoa</taxon>
        <taxon>Spiralia</taxon>
        <taxon>Lophotrochozoa</taxon>
        <taxon>Mollusca</taxon>
        <taxon>Gastropoda</taxon>
        <taxon>Heterobranchia</taxon>
        <taxon>Euthyneura</taxon>
        <taxon>Panpulmonata</taxon>
        <taxon>Sacoglossa</taxon>
        <taxon>Placobranchoidea</taxon>
        <taxon>Plakobranchidae</taxon>
        <taxon>Plakobranchus</taxon>
    </lineage>
</organism>
<reference evidence="2 3" key="1">
    <citation type="journal article" date="2021" name="Elife">
        <title>Chloroplast acquisition without the gene transfer in kleptoplastic sea slugs, Plakobranchus ocellatus.</title>
        <authorList>
            <person name="Maeda T."/>
            <person name="Takahashi S."/>
            <person name="Yoshida T."/>
            <person name="Shimamura S."/>
            <person name="Takaki Y."/>
            <person name="Nagai Y."/>
            <person name="Toyoda A."/>
            <person name="Suzuki Y."/>
            <person name="Arimoto A."/>
            <person name="Ishii H."/>
            <person name="Satoh N."/>
            <person name="Nishiyama T."/>
            <person name="Hasebe M."/>
            <person name="Maruyama T."/>
            <person name="Minagawa J."/>
            <person name="Obokata J."/>
            <person name="Shigenobu S."/>
        </authorList>
    </citation>
    <scope>NUCLEOTIDE SEQUENCE [LARGE SCALE GENOMIC DNA]</scope>
</reference>
<accession>A0AAV4CZ29</accession>
<feature type="region of interest" description="Disordered" evidence="1">
    <location>
        <begin position="95"/>
        <end position="124"/>
    </location>
</feature>
<evidence type="ECO:0000256" key="1">
    <source>
        <dbReference type="SAM" id="MobiDB-lite"/>
    </source>
</evidence>
<comment type="caution">
    <text evidence="2">The sequence shown here is derived from an EMBL/GenBank/DDBJ whole genome shotgun (WGS) entry which is preliminary data.</text>
</comment>
<evidence type="ECO:0000313" key="2">
    <source>
        <dbReference type="EMBL" id="GFO37071.1"/>
    </source>
</evidence>
<sequence length="179" mass="19983">MSYRLTSTVTLARSDFDSYKSGSHYYVTRTDNDNVFSQDQVKPTQSLTRSLPSWPIAHALPASNSRDLNDVDQSMLALDDDDEIVLKEAKAVRKFRSRSSSGGRRRKGGNAQRKNESRRGSETSIRLPEVKSVFGGTEVAAASHSLATLSLNFHKPHARLAELEKRREAEGDRTRSNSE</sequence>
<dbReference type="Proteomes" id="UP000735302">
    <property type="component" value="Unassembled WGS sequence"/>
</dbReference>
<gene>
    <name evidence="2" type="ORF">PoB_006357600</name>
</gene>
<name>A0AAV4CZ29_9GAST</name>
<evidence type="ECO:0000313" key="3">
    <source>
        <dbReference type="Proteomes" id="UP000735302"/>
    </source>
</evidence>
<proteinExistence type="predicted"/>
<dbReference type="AlphaFoldDB" id="A0AAV4CZ29"/>
<protein>
    <submittedName>
        <fullName evidence="2">Uncharacterized protein</fullName>
    </submittedName>
</protein>
<feature type="compositionally biased region" description="Basic residues" evidence="1">
    <location>
        <begin position="95"/>
        <end position="108"/>
    </location>
</feature>
<keyword evidence="3" id="KW-1185">Reference proteome</keyword>